<feature type="region of interest" description="Disordered" evidence="1">
    <location>
        <begin position="1"/>
        <end position="29"/>
    </location>
</feature>
<evidence type="ECO:0000256" key="1">
    <source>
        <dbReference type="SAM" id="MobiDB-lite"/>
    </source>
</evidence>
<dbReference type="Proteomes" id="UP000034072">
    <property type="component" value="Unassembled WGS sequence"/>
</dbReference>
<reference evidence="2 3" key="1">
    <citation type="journal article" date="2015" name="Nature">
        <title>rRNA introns, odd ribosomes, and small enigmatic genomes across a large radiation of phyla.</title>
        <authorList>
            <person name="Brown C.T."/>
            <person name="Hug L.A."/>
            <person name="Thomas B.C."/>
            <person name="Sharon I."/>
            <person name="Castelle C.J."/>
            <person name="Singh A."/>
            <person name="Wilkins M.J."/>
            <person name="Williams K.H."/>
            <person name="Banfield J.F."/>
        </authorList>
    </citation>
    <scope>NUCLEOTIDE SEQUENCE [LARGE SCALE GENOMIC DNA]</scope>
</reference>
<comment type="caution">
    <text evidence="2">The sequence shown here is derived from an EMBL/GenBank/DDBJ whole genome shotgun (WGS) entry which is preliminary data.</text>
</comment>
<sequence length="339" mass="38837">MVEKIRPDIMSESAPKDQKSSSPIEARGPEFFGNLSEEEIKAWENLVPAHRQRAIDPMSFSDLFDPASIKADIAYVQEMETKFSRNRNTDDVSSRRRGELLEAMIFWQIKYARWFGVDADAVAVSRYDDIANGVDLVVQFLKEGGFKFLAMTVDVTSSPDQMTTKLDKIKKDILEGKLSKIKYFDPDPNKKKQASLKIRGELRDVPRVIVGIDNRTLRELSLLKIIISGAFKGARDEKNPRDLRMRLNDRHKEAVIKMVNHRAQMIVLEQIQLQLATFSKFARSNNRAELADQYDNDLGITNEILEQKMASLQFTPEDFVANSEDEVFESLRLGLRTFK</sequence>
<feature type="compositionally biased region" description="Basic and acidic residues" evidence="1">
    <location>
        <begin position="1"/>
        <end position="19"/>
    </location>
</feature>
<proteinExistence type="predicted"/>
<dbReference type="EMBL" id="LBXZ01000010">
    <property type="protein sequence ID" value="KKR40094.1"/>
    <property type="molecule type" value="Genomic_DNA"/>
</dbReference>
<protein>
    <submittedName>
        <fullName evidence="2">Uncharacterized protein</fullName>
    </submittedName>
</protein>
<gene>
    <name evidence="2" type="ORF">UT75_C0010G0033</name>
</gene>
<accession>A0A0G0QIC6</accession>
<organism evidence="2 3">
    <name type="scientific">Candidatus Yanofskybacteria bacterium GW2011_GWE2_40_11</name>
    <dbReference type="NCBI Taxonomy" id="1619033"/>
    <lineage>
        <taxon>Bacteria</taxon>
        <taxon>Candidatus Yanofskyibacteriota</taxon>
    </lineage>
</organism>
<evidence type="ECO:0000313" key="2">
    <source>
        <dbReference type="EMBL" id="KKR40094.1"/>
    </source>
</evidence>
<name>A0A0G0QIC6_9BACT</name>
<dbReference type="AlphaFoldDB" id="A0A0G0QIC6"/>
<evidence type="ECO:0000313" key="3">
    <source>
        <dbReference type="Proteomes" id="UP000034072"/>
    </source>
</evidence>